<proteinExistence type="inferred from homology"/>
<evidence type="ECO:0000256" key="5">
    <source>
        <dbReference type="ARBA" id="ARBA00023027"/>
    </source>
</evidence>
<evidence type="ECO:0000259" key="7">
    <source>
        <dbReference type="SMART" id="SM00829"/>
    </source>
</evidence>
<sequence>MEQRARAAVLTEYGEPLVIRDIEIADLREHEILVRIAGVGICHTDLTAAQGGVPVPTPAVLGHEGAGIVETVGSAVEHLAPGDHVVLSYSACRTCRNCADGHPAYCEQFALRNYSGRRPDGSVTLAADGEPLHGSWFGQSSMATHAVIDAADAVLVASDLPIELLGPLGCGIQTGAGAVLRVLRPRSGSSIVVFGAGAVGMGAVLAAVVAECGQIVVVDPVESRRELALSLGATDAVDAAMSDLAKHLRRLTGGGADHSVDTVSNEAVLQTATTVLRSPGSCATLGLRGQKNPVTLDQSALLMGRTVTGVIEGDADPRQFVPELVELWRAGRFPFDKLVTTFAFDDLDKALEATRSGAVVKPVLTFTTTEG</sequence>
<evidence type="ECO:0000256" key="4">
    <source>
        <dbReference type="ARBA" id="ARBA00023002"/>
    </source>
</evidence>
<dbReference type="Gene3D" id="3.90.180.10">
    <property type="entry name" value="Medium-chain alcohol dehydrogenases, catalytic domain"/>
    <property type="match status" value="1"/>
</dbReference>
<dbReference type="Proteomes" id="UP001597286">
    <property type="component" value="Unassembled WGS sequence"/>
</dbReference>
<dbReference type="CDD" id="cd08278">
    <property type="entry name" value="benzyl_alcohol_DH"/>
    <property type="match status" value="1"/>
</dbReference>
<dbReference type="InterPro" id="IPR036291">
    <property type="entry name" value="NAD(P)-bd_dom_sf"/>
</dbReference>
<keyword evidence="4" id="KW-0560">Oxidoreductase</keyword>
<evidence type="ECO:0000256" key="3">
    <source>
        <dbReference type="ARBA" id="ARBA00022833"/>
    </source>
</evidence>
<keyword evidence="2 6" id="KW-0479">Metal-binding</keyword>
<evidence type="ECO:0000313" key="8">
    <source>
        <dbReference type="EMBL" id="MFD1813837.1"/>
    </source>
</evidence>
<keyword evidence="9" id="KW-1185">Reference proteome</keyword>
<dbReference type="SUPFAM" id="SSF51735">
    <property type="entry name" value="NAD(P)-binding Rossmann-fold domains"/>
    <property type="match status" value="1"/>
</dbReference>
<dbReference type="EMBL" id="JBHUFB010000012">
    <property type="protein sequence ID" value="MFD1813837.1"/>
    <property type="molecule type" value="Genomic_DNA"/>
</dbReference>
<dbReference type="RefSeq" id="WP_378486320.1">
    <property type="nucleotide sequence ID" value="NZ_JBHUFB010000012.1"/>
</dbReference>
<name>A0ABW4P7Z2_9NOCA</name>
<dbReference type="PANTHER" id="PTHR43880:SF12">
    <property type="entry name" value="ALCOHOL DEHYDROGENASE CLASS-3"/>
    <property type="match status" value="1"/>
</dbReference>
<dbReference type="InterPro" id="IPR020843">
    <property type="entry name" value="ER"/>
</dbReference>
<dbReference type="InterPro" id="IPR002328">
    <property type="entry name" value="ADH_Zn_CS"/>
</dbReference>
<evidence type="ECO:0000256" key="1">
    <source>
        <dbReference type="ARBA" id="ARBA00008072"/>
    </source>
</evidence>
<dbReference type="Pfam" id="PF00107">
    <property type="entry name" value="ADH_zinc_N"/>
    <property type="match status" value="1"/>
</dbReference>
<dbReference type="PROSITE" id="PS00059">
    <property type="entry name" value="ADH_ZINC"/>
    <property type="match status" value="1"/>
</dbReference>
<feature type="domain" description="Enoyl reductase (ER)" evidence="7">
    <location>
        <begin position="14"/>
        <end position="364"/>
    </location>
</feature>
<protein>
    <submittedName>
        <fullName evidence="8">NAD(P)-dependent alcohol dehydrogenase</fullName>
    </submittedName>
</protein>
<dbReference type="Pfam" id="PF08240">
    <property type="entry name" value="ADH_N"/>
    <property type="match status" value="1"/>
</dbReference>
<keyword evidence="5" id="KW-0520">NAD</keyword>
<dbReference type="Gene3D" id="3.40.50.720">
    <property type="entry name" value="NAD(P)-binding Rossmann-like Domain"/>
    <property type="match status" value="1"/>
</dbReference>
<evidence type="ECO:0000256" key="6">
    <source>
        <dbReference type="RuleBase" id="RU361277"/>
    </source>
</evidence>
<dbReference type="SUPFAM" id="SSF50129">
    <property type="entry name" value="GroES-like"/>
    <property type="match status" value="1"/>
</dbReference>
<gene>
    <name evidence="8" type="ORF">ACFSJG_16580</name>
</gene>
<dbReference type="PANTHER" id="PTHR43880">
    <property type="entry name" value="ALCOHOL DEHYDROGENASE"/>
    <property type="match status" value="1"/>
</dbReference>
<comment type="caution">
    <text evidence="8">The sequence shown here is derived from an EMBL/GenBank/DDBJ whole genome shotgun (WGS) entry which is preliminary data.</text>
</comment>
<organism evidence="8 9">
    <name type="scientific">Rhodococcus gannanensis</name>
    <dbReference type="NCBI Taxonomy" id="1960308"/>
    <lineage>
        <taxon>Bacteria</taxon>
        <taxon>Bacillati</taxon>
        <taxon>Actinomycetota</taxon>
        <taxon>Actinomycetes</taxon>
        <taxon>Mycobacteriales</taxon>
        <taxon>Nocardiaceae</taxon>
        <taxon>Rhodococcus</taxon>
    </lineage>
</organism>
<keyword evidence="3 6" id="KW-0862">Zinc</keyword>
<accession>A0ABW4P7Z2</accession>
<dbReference type="InterPro" id="IPR013154">
    <property type="entry name" value="ADH-like_N"/>
</dbReference>
<evidence type="ECO:0000313" key="9">
    <source>
        <dbReference type="Proteomes" id="UP001597286"/>
    </source>
</evidence>
<comment type="cofactor">
    <cofactor evidence="6">
        <name>Zn(2+)</name>
        <dbReference type="ChEBI" id="CHEBI:29105"/>
    </cofactor>
</comment>
<reference evidence="9" key="1">
    <citation type="journal article" date="2019" name="Int. J. Syst. Evol. Microbiol.">
        <title>The Global Catalogue of Microorganisms (GCM) 10K type strain sequencing project: providing services to taxonomists for standard genome sequencing and annotation.</title>
        <authorList>
            <consortium name="The Broad Institute Genomics Platform"/>
            <consortium name="The Broad Institute Genome Sequencing Center for Infectious Disease"/>
            <person name="Wu L."/>
            <person name="Ma J."/>
        </authorList>
    </citation>
    <scope>NUCLEOTIDE SEQUENCE [LARGE SCALE GENOMIC DNA]</scope>
    <source>
        <strain evidence="9">DT72</strain>
    </source>
</reference>
<dbReference type="InterPro" id="IPR013149">
    <property type="entry name" value="ADH-like_C"/>
</dbReference>
<evidence type="ECO:0000256" key="2">
    <source>
        <dbReference type="ARBA" id="ARBA00022723"/>
    </source>
</evidence>
<dbReference type="SMART" id="SM00829">
    <property type="entry name" value="PKS_ER"/>
    <property type="match status" value="1"/>
</dbReference>
<comment type="similarity">
    <text evidence="1 6">Belongs to the zinc-containing alcohol dehydrogenase family.</text>
</comment>
<dbReference type="InterPro" id="IPR011032">
    <property type="entry name" value="GroES-like_sf"/>
</dbReference>